<dbReference type="STRING" id="121292.AU252_05770"/>
<feature type="compositionally biased region" description="Low complexity" evidence="1">
    <location>
        <begin position="793"/>
        <end position="802"/>
    </location>
</feature>
<dbReference type="PANTHER" id="PTHR10724:SF10">
    <property type="entry name" value="S1 RNA-BINDING DOMAIN-CONTAINING PROTEIN 1"/>
    <property type="match status" value="1"/>
</dbReference>
<dbReference type="InterPro" id="IPR050437">
    <property type="entry name" value="Ribos_protein_bS1-like"/>
</dbReference>
<dbReference type="Pfam" id="PF17674">
    <property type="entry name" value="HHH_9"/>
    <property type="match status" value="1"/>
</dbReference>
<dbReference type="FunFam" id="3.30.420.140:FF:000001">
    <property type="entry name" value="RNA-binding transcriptional accessory protein"/>
    <property type="match status" value="1"/>
</dbReference>
<dbReference type="Proteomes" id="UP000065151">
    <property type="component" value="Chromosome"/>
</dbReference>
<dbReference type="InterPro" id="IPR006641">
    <property type="entry name" value="YqgF/RNaseH-like_dom"/>
</dbReference>
<proteinExistence type="predicted"/>
<dbReference type="InterPro" id="IPR023323">
    <property type="entry name" value="Tex-like_dom_sf"/>
</dbReference>
<dbReference type="InterPro" id="IPR010994">
    <property type="entry name" value="RuvA_2-like"/>
</dbReference>
<dbReference type="SMART" id="SM00732">
    <property type="entry name" value="YqgFc"/>
    <property type="match status" value="1"/>
</dbReference>
<dbReference type="EMBL" id="CP013747">
    <property type="protein sequence ID" value="ALV40734.1"/>
    <property type="molecule type" value="Genomic_DNA"/>
</dbReference>
<dbReference type="PANTHER" id="PTHR10724">
    <property type="entry name" value="30S RIBOSOMAL PROTEIN S1"/>
    <property type="match status" value="1"/>
</dbReference>
<organism evidence="3">
    <name type="scientific">Pseudarthrobacter sulfonivorans</name>
    <dbReference type="NCBI Taxonomy" id="121292"/>
    <lineage>
        <taxon>Bacteria</taxon>
        <taxon>Bacillati</taxon>
        <taxon>Actinomycetota</taxon>
        <taxon>Actinomycetes</taxon>
        <taxon>Micrococcales</taxon>
        <taxon>Micrococcaceae</taxon>
        <taxon>Pseudarthrobacter</taxon>
    </lineage>
</organism>
<protein>
    <submittedName>
        <fullName evidence="3">RNA-binding transcriptional accessory protein</fullName>
    </submittedName>
</protein>
<dbReference type="SUPFAM" id="SSF158832">
    <property type="entry name" value="Tex N-terminal region-like"/>
    <property type="match status" value="1"/>
</dbReference>
<dbReference type="InterPro" id="IPR012340">
    <property type="entry name" value="NA-bd_OB-fold"/>
</dbReference>
<dbReference type="Gene3D" id="1.10.3500.10">
    <property type="entry name" value="Tex N-terminal region-like"/>
    <property type="match status" value="1"/>
</dbReference>
<evidence type="ECO:0000313" key="3">
    <source>
        <dbReference type="EMBL" id="ALV40734.1"/>
    </source>
</evidence>
<accession>A0A0U3Q2B8</accession>
<dbReference type="Gene3D" id="3.30.420.140">
    <property type="entry name" value="YqgF/RNase H-like domain"/>
    <property type="match status" value="1"/>
</dbReference>
<dbReference type="SUPFAM" id="SSF53098">
    <property type="entry name" value="Ribonuclease H-like"/>
    <property type="match status" value="1"/>
</dbReference>
<dbReference type="Pfam" id="PF09371">
    <property type="entry name" value="Tex_N"/>
    <property type="match status" value="1"/>
</dbReference>
<dbReference type="SUPFAM" id="SSF50249">
    <property type="entry name" value="Nucleic acid-binding proteins"/>
    <property type="match status" value="1"/>
</dbReference>
<dbReference type="GO" id="GO:0005737">
    <property type="term" value="C:cytoplasm"/>
    <property type="evidence" value="ECO:0007669"/>
    <property type="project" value="UniProtKB-ARBA"/>
</dbReference>
<dbReference type="FunFam" id="1.10.10.650:FF:000001">
    <property type="entry name" value="S1 RNA-binding domain 1"/>
    <property type="match status" value="1"/>
</dbReference>
<dbReference type="SMART" id="SM00316">
    <property type="entry name" value="S1"/>
    <property type="match status" value="1"/>
</dbReference>
<feature type="region of interest" description="Disordered" evidence="1">
    <location>
        <begin position="729"/>
        <end position="845"/>
    </location>
</feature>
<name>A0A0U3Q2B8_9MICC</name>
<dbReference type="InterPro" id="IPR041692">
    <property type="entry name" value="HHH_9"/>
</dbReference>
<dbReference type="KEGG" id="psul:AU252_05770"/>
<gene>
    <name evidence="3" type="ORF">AU252_05770</name>
</gene>
<dbReference type="Pfam" id="PF16921">
    <property type="entry name" value="Tex_YqgF"/>
    <property type="match status" value="1"/>
</dbReference>
<dbReference type="Gene3D" id="1.10.10.650">
    <property type="entry name" value="RuvA domain 2-like"/>
    <property type="match status" value="1"/>
</dbReference>
<dbReference type="RefSeq" id="WP_058929903.1">
    <property type="nucleotide sequence ID" value="NZ_CP013747.1"/>
</dbReference>
<reference evidence="3 4" key="1">
    <citation type="submission" date="2015-12" db="EMBL/GenBank/DDBJ databases">
        <authorList>
            <person name="Shamseldin A."/>
            <person name="Moawad H."/>
            <person name="Abd El-Rahim W.M."/>
            <person name="Sadowsky M.J."/>
        </authorList>
    </citation>
    <scope>NUCLEOTIDE SEQUENCE [LARGE SCALE GENOMIC DNA]</scope>
    <source>
        <strain evidence="3 4">Ar51</strain>
    </source>
</reference>
<dbReference type="InterPro" id="IPR032639">
    <property type="entry name" value="Tex_YqgF"/>
</dbReference>
<dbReference type="InterPro" id="IPR055179">
    <property type="entry name" value="Tex-like_central_region"/>
</dbReference>
<feature type="domain" description="S1 motif" evidence="2">
    <location>
        <begin position="664"/>
        <end position="733"/>
    </location>
</feature>
<dbReference type="InterPro" id="IPR003029">
    <property type="entry name" value="S1_domain"/>
</dbReference>
<dbReference type="Pfam" id="PF12836">
    <property type="entry name" value="HHH_3"/>
    <property type="match status" value="1"/>
</dbReference>
<dbReference type="Pfam" id="PF00575">
    <property type="entry name" value="S1"/>
    <property type="match status" value="1"/>
</dbReference>
<dbReference type="InterPro" id="IPR012337">
    <property type="entry name" value="RNaseH-like_sf"/>
</dbReference>
<dbReference type="InterPro" id="IPR044146">
    <property type="entry name" value="S1_Tex"/>
</dbReference>
<dbReference type="AlphaFoldDB" id="A0A0U3Q2B8"/>
<dbReference type="Gene3D" id="1.10.150.310">
    <property type="entry name" value="Tex RuvX-like domain-like"/>
    <property type="match status" value="1"/>
</dbReference>
<evidence type="ECO:0000313" key="4">
    <source>
        <dbReference type="Proteomes" id="UP000065151"/>
    </source>
</evidence>
<dbReference type="GO" id="GO:0003735">
    <property type="term" value="F:structural constituent of ribosome"/>
    <property type="evidence" value="ECO:0007669"/>
    <property type="project" value="TreeGrafter"/>
</dbReference>
<dbReference type="InterPro" id="IPR018974">
    <property type="entry name" value="Tex-like_N"/>
</dbReference>
<sequence length="845" mass="89600">MTQLPHVPSAPTSAPTPDSAIHAQIAAELGVKTWQVKAAVDLLDGGSTVPFIARYRKEATGTLDDTQLRELDERLRYLRELEDRRRTILEAIAAQGQLTPELQAAILAADTKSRLEDIYLPFKSKRRTKAQIAREAGLEPLADVLLKRPDLDPEREAAKYLNAEHSIDDAVAALAGARSILVERVAQDPDLAATLRERLWTQGRMVSRVKKGKESDGQKFADYFEFAQAPTGMPSHRVLALLRGEKDGVLELDLAEADPNDDDALAAARARYESAVARCLGVADRGRPADAWLIQTAQLAWRSRVLARLTADLRGRLFTDAEDEAVRVFAANLRDVLLAAPAGNRATLGLDPGLRTGVKVAVVDGTGKVVATDTVYPHAPARKWDEALATLVGLARKHNVELVAIGNGTASRETDKLAAELIKLLPAAEKKPQKLVVSEAGASVYSASALASAELPGMDVSLRGAVSIARRLQDPLAELVKIDPKSIGVGQYQHDVTASKLDRSLDAVVEDCVNAVGVDVNTASPALLSRVAGVGPLLSENIVAYRNEHGPFAKRSELKKVPRLGAKAFEQCAGFLRITGGAEPLDASSVHPEAYPIARKILVAAGSAPASSLDPRAFVDGTFGLPTVQDILAELDKPGRDPRPAFAAATFSEGIEKISDLKPGMVLEGTVTNVAAFGAFVDVGVHQDGLVHVSALANRFVSDPREVVKSGQVVRVKVLEADPERKRISLTLRLDDEPSPSGGRATGGRSEGQRSEGTRSAAGRSEGRRPESGRTAGGRPAGGRPADARRDSSGQPGSGAPSSEDKNASTSKPAPKSSGRRPPASNPAPANTAMAEALRKAGLGK</sequence>
<dbReference type="GO" id="GO:0006412">
    <property type="term" value="P:translation"/>
    <property type="evidence" value="ECO:0007669"/>
    <property type="project" value="TreeGrafter"/>
</dbReference>
<dbReference type="FunFam" id="2.40.50.140:FF:000051">
    <property type="entry name" value="RNA-binding transcriptional accessory protein"/>
    <property type="match status" value="1"/>
</dbReference>
<dbReference type="Pfam" id="PF22706">
    <property type="entry name" value="Tex_central_region"/>
    <property type="match status" value="1"/>
</dbReference>
<dbReference type="GO" id="GO:0006139">
    <property type="term" value="P:nucleobase-containing compound metabolic process"/>
    <property type="evidence" value="ECO:0007669"/>
    <property type="project" value="InterPro"/>
</dbReference>
<dbReference type="Gene3D" id="2.40.50.140">
    <property type="entry name" value="Nucleic acid-binding proteins"/>
    <property type="match status" value="1"/>
</dbReference>
<evidence type="ECO:0000256" key="1">
    <source>
        <dbReference type="SAM" id="MobiDB-lite"/>
    </source>
</evidence>
<evidence type="ECO:0000259" key="2">
    <source>
        <dbReference type="PROSITE" id="PS50126"/>
    </source>
</evidence>
<dbReference type="InterPro" id="IPR023319">
    <property type="entry name" value="Tex-like_HTH_dom_sf"/>
</dbReference>
<dbReference type="SUPFAM" id="SSF47781">
    <property type="entry name" value="RuvA domain 2-like"/>
    <property type="match status" value="2"/>
</dbReference>
<dbReference type="InterPro" id="IPR037027">
    <property type="entry name" value="YqgF/RNaseH-like_dom_sf"/>
</dbReference>
<dbReference type="GO" id="GO:0003729">
    <property type="term" value="F:mRNA binding"/>
    <property type="evidence" value="ECO:0007669"/>
    <property type="project" value="TreeGrafter"/>
</dbReference>
<dbReference type="CDD" id="cd05685">
    <property type="entry name" value="S1_Tex"/>
    <property type="match status" value="1"/>
</dbReference>
<dbReference type="PROSITE" id="PS50126">
    <property type="entry name" value="S1"/>
    <property type="match status" value="1"/>
</dbReference>